<keyword evidence="3 5" id="KW-1133">Transmembrane helix</keyword>
<dbReference type="InterPro" id="IPR036640">
    <property type="entry name" value="ABC1_TM_sf"/>
</dbReference>
<proteinExistence type="predicted"/>
<dbReference type="InterPro" id="IPR011527">
    <property type="entry name" value="ABC1_TM_dom"/>
</dbReference>
<dbReference type="PROSITE" id="PS50893">
    <property type="entry name" value="ABC_TRANSPORTER_2"/>
    <property type="match status" value="1"/>
</dbReference>
<organism evidence="8 9">
    <name type="scientific">Scrofimicrobium canadense</name>
    <dbReference type="NCBI Taxonomy" id="2652290"/>
    <lineage>
        <taxon>Bacteria</taxon>
        <taxon>Bacillati</taxon>
        <taxon>Actinomycetota</taxon>
        <taxon>Actinomycetes</taxon>
        <taxon>Actinomycetales</taxon>
        <taxon>Actinomycetaceae</taxon>
        <taxon>Scrofimicrobium</taxon>
    </lineage>
</organism>
<dbReference type="PANTHER" id="PTHR43394">
    <property type="entry name" value="ATP-DEPENDENT PERMEASE MDL1, MITOCHONDRIAL"/>
    <property type="match status" value="1"/>
</dbReference>
<dbReference type="GO" id="GO:0005524">
    <property type="term" value="F:ATP binding"/>
    <property type="evidence" value="ECO:0007669"/>
    <property type="project" value="UniProtKB-KW"/>
</dbReference>
<sequence>MTPPAPSRRYVQFLRERARQLHVALPPLGKTPRRWAPSLRAPSGEPPQLSANPRTFLQRLLKRSWRPIALQTLVMTLSGVAGALIPGTIGSMVESLLNEGFSTAAIQQLSLFLALVLVIAATEAVGQLSEIATWFGGGLIGAWAVGRRVSRAGRAAKRDEPAGDVVTAMVNDSDHIGMAFVWLPEAISATISTVVIIVLMFSISAPLGWLVLLGVPLSVALVSLLAAPIQKKLAIQREEQGKLTTISSDAVSGLRILRGIGGEDTYNDRYRKQSQRVKEAGIAASPSQAMLMVLRTSIPQLLIALVIGYGSYLAFNGTITVGELVSFFGYTWYLRIPIGTAAGVVSTWTRAWVGVKKLAGIYAVEPASSDTHVVPDQSSPNWCQVELRDLRSKAVIAPGKLTGIVCEVPEHAAALAARLARTTDEENGDVLADKVNLRTYPIAQVREGIFLSEANAQVFRDSLRDTIMGPDAPPPTPRGVTELIYREHIENFADEENTLFQPTEPVTSHRMQEALWVADAADVEISLDNGLAGEISEKGRNISGGQRQRVALARAVYSHAPILILVEPTSAVDSHTEARIVERLAMQRKGETTVVASTSPLFLSNCDHVVVLDRHGNVAAYGTHESLVASAAQGDQAAQTYCTIIGRGGE</sequence>
<dbReference type="SUPFAM" id="SSF90123">
    <property type="entry name" value="ABC transporter transmembrane region"/>
    <property type="match status" value="1"/>
</dbReference>
<feature type="transmembrane region" description="Helical" evidence="5">
    <location>
        <begin position="298"/>
        <end position="315"/>
    </location>
</feature>
<keyword evidence="4 5" id="KW-0472">Membrane</keyword>
<dbReference type="PROSITE" id="PS50929">
    <property type="entry name" value="ABC_TM1F"/>
    <property type="match status" value="1"/>
</dbReference>
<keyword evidence="8" id="KW-0067">ATP-binding</keyword>
<feature type="transmembrane region" description="Helical" evidence="5">
    <location>
        <begin position="207"/>
        <end position="227"/>
    </location>
</feature>
<dbReference type="Gene3D" id="3.40.50.300">
    <property type="entry name" value="P-loop containing nucleotide triphosphate hydrolases"/>
    <property type="match status" value="1"/>
</dbReference>
<feature type="domain" description="ABC transmembrane type-1" evidence="7">
    <location>
        <begin position="72"/>
        <end position="350"/>
    </location>
</feature>
<reference evidence="8 9" key="1">
    <citation type="submission" date="2019-08" db="EMBL/GenBank/DDBJ databases">
        <title>In-depth cultivation of the pig gut microbiome towards novel bacterial diversity and tailored functional studies.</title>
        <authorList>
            <person name="Wylensek D."/>
            <person name="Hitch T.C.A."/>
            <person name="Clavel T."/>
        </authorList>
    </citation>
    <scope>NUCLEOTIDE SEQUENCE [LARGE SCALE GENOMIC DNA]</scope>
    <source>
        <strain evidence="8 9">WB03_NA08</strain>
    </source>
</reference>
<dbReference type="Pfam" id="PF00664">
    <property type="entry name" value="ABC_membrane"/>
    <property type="match status" value="1"/>
</dbReference>
<evidence type="ECO:0000313" key="9">
    <source>
        <dbReference type="Proteomes" id="UP000470875"/>
    </source>
</evidence>
<evidence type="ECO:0000259" key="7">
    <source>
        <dbReference type="PROSITE" id="PS50929"/>
    </source>
</evidence>
<dbReference type="Pfam" id="PF00005">
    <property type="entry name" value="ABC_tran"/>
    <property type="match status" value="1"/>
</dbReference>
<dbReference type="PANTHER" id="PTHR43394:SF1">
    <property type="entry name" value="ATP-BINDING CASSETTE SUB-FAMILY B MEMBER 10, MITOCHONDRIAL"/>
    <property type="match status" value="1"/>
</dbReference>
<comment type="subcellular location">
    <subcellularLocation>
        <location evidence="1">Cell membrane</location>
        <topology evidence="1">Multi-pass membrane protein</topology>
    </subcellularLocation>
</comment>
<dbReference type="GO" id="GO:0005886">
    <property type="term" value="C:plasma membrane"/>
    <property type="evidence" value="ECO:0007669"/>
    <property type="project" value="UniProtKB-SubCell"/>
</dbReference>
<feature type="transmembrane region" description="Helical" evidence="5">
    <location>
        <begin position="179"/>
        <end position="201"/>
    </location>
</feature>
<dbReference type="Proteomes" id="UP000470875">
    <property type="component" value="Unassembled WGS sequence"/>
</dbReference>
<dbReference type="GO" id="GO:0015421">
    <property type="term" value="F:ABC-type oligopeptide transporter activity"/>
    <property type="evidence" value="ECO:0007669"/>
    <property type="project" value="TreeGrafter"/>
</dbReference>
<dbReference type="Gene3D" id="1.20.1560.10">
    <property type="entry name" value="ABC transporter type 1, transmembrane domain"/>
    <property type="match status" value="1"/>
</dbReference>
<dbReference type="SUPFAM" id="SSF52540">
    <property type="entry name" value="P-loop containing nucleoside triphosphate hydrolases"/>
    <property type="match status" value="1"/>
</dbReference>
<feature type="transmembrane region" description="Helical" evidence="5">
    <location>
        <begin position="68"/>
        <end position="89"/>
    </location>
</feature>
<dbReference type="AlphaFoldDB" id="A0A6N7W9V7"/>
<keyword evidence="2 5" id="KW-0812">Transmembrane</keyword>
<keyword evidence="9" id="KW-1185">Reference proteome</keyword>
<dbReference type="GO" id="GO:0016887">
    <property type="term" value="F:ATP hydrolysis activity"/>
    <property type="evidence" value="ECO:0007669"/>
    <property type="project" value="InterPro"/>
</dbReference>
<evidence type="ECO:0000313" key="8">
    <source>
        <dbReference type="EMBL" id="MSS85263.1"/>
    </source>
</evidence>
<evidence type="ECO:0000256" key="1">
    <source>
        <dbReference type="ARBA" id="ARBA00004651"/>
    </source>
</evidence>
<dbReference type="PROSITE" id="PS00211">
    <property type="entry name" value="ABC_TRANSPORTER_1"/>
    <property type="match status" value="1"/>
</dbReference>
<comment type="caution">
    <text evidence="8">The sequence shown here is derived from an EMBL/GenBank/DDBJ whole genome shotgun (WGS) entry which is preliminary data.</text>
</comment>
<dbReference type="InterPro" id="IPR017871">
    <property type="entry name" value="ABC_transporter-like_CS"/>
</dbReference>
<dbReference type="RefSeq" id="WP_154546362.1">
    <property type="nucleotide sequence ID" value="NZ_VULO01000014.1"/>
</dbReference>
<evidence type="ECO:0000256" key="4">
    <source>
        <dbReference type="ARBA" id="ARBA00023136"/>
    </source>
</evidence>
<evidence type="ECO:0000256" key="3">
    <source>
        <dbReference type="ARBA" id="ARBA00022989"/>
    </source>
</evidence>
<feature type="transmembrane region" description="Helical" evidence="5">
    <location>
        <begin position="327"/>
        <end position="348"/>
    </location>
</feature>
<dbReference type="CDD" id="cd07346">
    <property type="entry name" value="ABC_6TM_exporters"/>
    <property type="match status" value="1"/>
</dbReference>
<evidence type="ECO:0000256" key="5">
    <source>
        <dbReference type="SAM" id="Phobius"/>
    </source>
</evidence>
<feature type="domain" description="ABC transporter" evidence="6">
    <location>
        <begin position="374"/>
        <end position="640"/>
    </location>
</feature>
<gene>
    <name evidence="8" type="ORF">FYJ24_10950</name>
</gene>
<protein>
    <submittedName>
        <fullName evidence="8">ABC transporter ATP-binding protein</fullName>
    </submittedName>
</protein>
<keyword evidence="8" id="KW-0547">Nucleotide-binding</keyword>
<dbReference type="InterPro" id="IPR039421">
    <property type="entry name" value="Type_1_exporter"/>
</dbReference>
<evidence type="ECO:0000256" key="2">
    <source>
        <dbReference type="ARBA" id="ARBA00022692"/>
    </source>
</evidence>
<dbReference type="InterPro" id="IPR003439">
    <property type="entry name" value="ABC_transporter-like_ATP-bd"/>
</dbReference>
<dbReference type="InterPro" id="IPR027417">
    <property type="entry name" value="P-loop_NTPase"/>
</dbReference>
<feature type="transmembrane region" description="Helical" evidence="5">
    <location>
        <begin position="101"/>
        <end position="121"/>
    </location>
</feature>
<name>A0A6N7W9V7_9ACTO</name>
<evidence type="ECO:0000259" key="6">
    <source>
        <dbReference type="PROSITE" id="PS50893"/>
    </source>
</evidence>
<dbReference type="EMBL" id="VULO01000014">
    <property type="protein sequence ID" value="MSS85263.1"/>
    <property type="molecule type" value="Genomic_DNA"/>
</dbReference>
<accession>A0A6N7W9V7</accession>